<dbReference type="AlphaFoldDB" id="E3SZJ0"/>
<evidence type="ECO:0000256" key="4">
    <source>
        <dbReference type="SAM" id="SignalP"/>
    </source>
</evidence>
<dbReference type="GO" id="GO:0050830">
    <property type="term" value="P:defense response to Gram-positive bacterium"/>
    <property type="evidence" value="ECO:0007669"/>
    <property type="project" value="UniProtKB-ARBA"/>
</dbReference>
<sequence length="78" mass="9144">MFPLKKSLLLLFFFGPISLSFCEKERKADKEENGGEVPEKEVRRIIPNCNYKFSLANCFGKKRYINWKSPDAIYHLAK</sequence>
<evidence type="ECO:0000256" key="3">
    <source>
        <dbReference type="ARBA" id="ARBA00022729"/>
    </source>
</evidence>
<dbReference type="EMBL" id="GU134060">
    <property type="protein sequence ID" value="ADP06125.1"/>
    <property type="molecule type" value="mRNA"/>
</dbReference>
<dbReference type="Pfam" id="PF03032">
    <property type="entry name" value="FSAP_sig_propep"/>
    <property type="match status" value="1"/>
</dbReference>
<evidence type="ECO:0000256" key="2">
    <source>
        <dbReference type="ARBA" id="ARBA00022525"/>
    </source>
</evidence>
<feature type="signal peptide" evidence="4">
    <location>
        <begin position="1"/>
        <end position="22"/>
    </location>
</feature>
<accession>E3SZJ0</accession>
<dbReference type="GO" id="GO:0005576">
    <property type="term" value="C:extracellular region"/>
    <property type="evidence" value="ECO:0007669"/>
    <property type="project" value="UniProtKB-SubCell"/>
</dbReference>
<comment type="subcellular location">
    <subcellularLocation>
        <location evidence="1">Secreted</location>
    </subcellularLocation>
</comment>
<evidence type="ECO:0000256" key="1">
    <source>
        <dbReference type="ARBA" id="ARBA00004613"/>
    </source>
</evidence>
<proteinExistence type="evidence at transcript level"/>
<protein>
    <submittedName>
        <fullName evidence="6">OGC-RA1 peptide</fullName>
    </submittedName>
</protein>
<keyword evidence="2" id="KW-0964">Secreted</keyword>
<organism evidence="6">
    <name type="scientific">Odorrana andersonii</name>
    <name type="common">Golden crossband frog</name>
    <name type="synonym">Rana andersonii</name>
    <dbReference type="NCBI Taxonomy" id="369514"/>
    <lineage>
        <taxon>Eukaryota</taxon>
        <taxon>Metazoa</taxon>
        <taxon>Chordata</taxon>
        <taxon>Craniata</taxon>
        <taxon>Vertebrata</taxon>
        <taxon>Euteleostomi</taxon>
        <taxon>Amphibia</taxon>
        <taxon>Batrachia</taxon>
        <taxon>Anura</taxon>
        <taxon>Neobatrachia</taxon>
        <taxon>Ranoidea</taxon>
        <taxon>Ranidae</taxon>
        <taxon>Odorrana</taxon>
    </lineage>
</organism>
<keyword evidence="3 4" id="KW-0732">Signal</keyword>
<evidence type="ECO:0000259" key="5">
    <source>
        <dbReference type="Pfam" id="PF03032"/>
    </source>
</evidence>
<name>E3SZJ0_ODOAN</name>
<dbReference type="GO" id="GO:0050829">
    <property type="term" value="P:defense response to Gram-negative bacterium"/>
    <property type="evidence" value="ECO:0007669"/>
    <property type="project" value="UniProtKB-ARBA"/>
</dbReference>
<evidence type="ECO:0000313" key="6">
    <source>
        <dbReference type="EMBL" id="ADP06125.1"/>
    </source>
</evidence>
<dbReference type="InterPro" id="IPR004275">
    <property type="entry name" value="Frog_antimicrobial_propeptide"/>
</dbReference>
<feature type="domain" description="Frog antimicrobial peptide propeptide" evidence="5">
    <location>
        <begin position="4"/>
        <end position="41"/>
    </location>
</feature>
<reference evidence="6" key="1">
    <citation type="submission" date="2009-10" db="EMBL/GenBank/DDBJ databases">
        <title>The highest antimicrobial peptides diversity, skin antimicrobial peptides peptidomics of Amphibian, Rana andersonii.</title>
        <authorList>
            <person name="Yang X."/>
            <person name="Liang X."/>
            <person name="Zhang Y."/>
            <person name="Lee W.-H."/>
        </authorList>
    </citation>
    <scope>NUCLEOTIDE SEQUENCE</scope>
    <source>
        <tissue evidence="6">Skin</tissue>
    </source>
</reference>
<feature type="chain" id="PRO_5003181730" evidence="4">
    <location>
        <begin position="23"/>
        <end position="78"/>
    </location>
</feature>